<proteinExistence type="predicted"/>
<evidence type="ECO:0000256" key="2">
    <source>
        <dbReference type="SAM" id="Phobius"/>
    </source>
</evidence>
<dbReference type="Pfam" id="PF11666">
    <property type="entry name" value="DUF2933"/>
    <property type="match status" value="1"/>
</dbReference>
<feature type="transmembrane region" description="Helical" evidence="2">
    <location>
        <begin position="33"/>
        <end position="50"/>
    </location>
</feature>
<dbReference type="OrthoDB" id="8093021at2"/>
<keyword evidence="2" id="KW-0472">Membrane</keyword>
<dbReference type="AlphaFoldDB" id="A0A562MT50"/>
<name>A0A562MT50_9HYPH</name>
<accession>A0A562MT50</accession>
<feature type="region of interest" description="Disordered" evidence="1">
    <location>
        <begin position="77"/>
        <end position="113"/>
    </location>
</feature>
<evidence type="ECO:0000313" key="4">
    <source>
        <dbReference type="Proteomes" id="UP000317122"/>
    </source>
</evidence>
<comment type="caution">
    <text evidence="3">The sequence shown here is derived from an EMBL/GenBank/DDBJ whole genome shotgun (WGS) entry which is preliminary data.</text>
</comment>
<feature type="transmembrane region" description="Helical" evidence="2">
    <location>
        <begin position="57"/>
        <end position="75"/>
    </location>
</feature>
<feature type="region of interest" description="Disordered" evidence="1">
    <location>
        <begin position="1"/>
        <end position="28"/>
    </location>
</feature>
<gene>
    <name evidence="3" type="ORF">IQ26_06492</name>
</gene>
<dbReference type="Proteomes" id="UP000317122">
    <property type="component" value="Unassembled WGS sequence"/>
</dbReference>
<feature type="compositionally biased region" description="Basic and acidic residues" evidence="1">
    <location>
        <begin position="90"/>
        <end position="100"/>
    </location>
</feature>
<keyword evidence="2" id="KW-0812">Transmembrane</keyword>
<reference evidence="3 4" key="1">
    <citation type="journal article" date="2015" name="Stand. Genomic Sci.">
        <title>Genomic Encyclopedia of Bacterial and Archaeal Type Strains, Phase III: the genomes of soil and plant-associated and newly described type strains.</title>
        <authorList>
            <person name="Whitman W.B."/>
            <person name="Woyke T."/>
            <person name="Klenk H.P."/>
            <person name="Zhou Y."/>
            <person name="Lilburn T.G."/>
            <person name="Beck B.J."/>
            <person name="De Vos P."/>
            <person name="Vandamme P."/>
            <person name="Eisen J.A."/>
            <person name="Garrity G."/>
            <person name="Hugenholtz P."/>
            <person name="Kyrpides N.C."/>
        </authorList>
    </citation>
    <scope>NUCLEOTIDE SEQUENCE [LARGE SCALE GENOMIC DNA]</scope>
    <source>
        <strain evidence="3 4">CGMCC 1.2546</strain>
    </source>
</reference>
<evidence type="ECO:0008006" key="5">
    <source>
        <dbReference type="Google" id="ProtNLM"/>
    </source>
</evidence>
<keyword evidence="2" id="KW-1133">Transmembrane helix</keyword>
<dbReference type="EMBL" id="VLKT01000061">
    <property type="protein sequence ID" value="TWI23105.1"/>
    <property type="molecule type" value="Genomic_DNA"/>
</dbReference>
<evidence type="ECO:0000256" key="1">
    <source>
        <dbReference type="SAM" id="MobiDB-lite"/>
    </source>
</evidence>
<organism evidence="3 4">
    <name type="scientific">Mesorhizobium tianshanense</name>
    <dbReference type="NCBI Taxonomy" id="39844"/>
    <lineage>
        <taxon>Bacteria</taxon>
        <taxon>Pseudomonadati</taxon>
        <taxon>Pseudomonadota</taxon>
        <taxon>Alphaproteobacteria</taxon>
        <taxon>Hyphomicrobiales</taxon>
        <taxon>Phyllobacteriaceae</taxon>
        <taxon>Mesorhizobium</taxon>
    </lineage>
</organism>
<dbReference type="InterPro" id="IPR021682">
    <property type="entry name" value="DUF2933"/>
</dbReference>
<evidence type="ECO:0000313" key="3">
    <source>
        <dbReference type="EMBL" id="TWI23105.1"/>
    </source>
</evidence>
<sequence length="113" mass="12044">MNTDAHRMSDPPTGSNPEKNAEAGTGGFWTSKTGPVTIAFLLIAAFFLLSEHRAHTLGALPFLLLLACPLLHMVMHGGHGSHAGPKKQVGHKEHGLRETEPDAQDSPTHHKGA</sequence>
<keyword evidence="4" id="KW-1185">Reference proteome</keyword>
<protein>
    <recommendedName>
        <fullName evidence="5">DUF2933 family protein</fullName>
    </recommendedName>
</protein>